<dbReference type="GO" id="GO:0006270">
    <property type="term" value="P:DNA replication initiation"/>
    <property type="evidence" value="ECO:0007669"/>
    <property type="project" value="InterPro"/>
</dbReference>
<feature type="region of interest" description="Disordered" evidence="1">
    <location>
        <begin position="683"/>
        <end position="717"/>
    </location>
</feature>
<sequence length="717" mass="81689">MSNESECAKYIGAVQHVPVSALAKDRDPQVVQANEIPDQILSKVNKYRDMTVKHIIAWKVDDAYSNFILERYLNGFWIRWRLRENAELTAFEFLESIPDRNSNVRESKLRDWVKLDIPDFLNIWRRDKELLPSSATELWALDMTPPGYIPVKEERSTTTSKLHYNPKTYFQRKYFEALFSMRIPLAYFVKSNLSRLRNLCKNSPTDGTVTYQMVVSEMLLSFEDFDKRHGTSAGGLVQFEFESRATSELRRHILTQSFHLSSLENETFKKVLALILKSREIKLQVLILLELISMNKMDGKLRNFEDKYKSKLKKRARNVAKIGVISRRRKAKGKNEGSQHLDFCERLDIYVDKLCIIDVILRMETSDMNMGKEEDSLTRTAIEKLMEYKKNMLNNGKEPSSFGFVSYVLIPYYTRRVPNAVEFISRKIKGPKLESSLPVFKRAASSASMVINDAVLNQGNIECDISQTRKNSIVSTESPINSPSPSTSLPKLQRVTSNIIQPPLIKTRTDSHLSEFLELESNSLRKPAVASRANSEIPLTKLQKRQLSVSDLISEEAKKYDIPKDHTFNIAGKSLNVNRSLVSASFQRIGKRKLSHAGASSKLLIERTEASVQVEATPHGKQGEKTRLQLIREPAIIESPLKITEVAASPCRNPKQLPDAELTYETPIKDGVISSTIKDLQIPASDQKNAHTDTGIIYSPQHMPPKKVRRRLFGPQG</sequence>
<dbReference type="Proteomes" id="UP000190831">
    <property type="component" value="Chromosome C"/>
</dbReference>
<dbReference type="PANTHER" id="PTHR28067:SF1">
    <property type="entry name" value="DNA REPLICATION REGULATOR SLD3"/>
    <property type="match status" value="1"/>
</dbReference>
<reference evidence="4 5" key="1">
    <citation type="submission" date="2016-03" db="EMBL/GenBank/DDBJ databases">
        <authorList>
            <person name="Devillers H."/>
        </authorList>
    </citation>
    <scope>NUCLEOTIDE SEQUENCE [LARGE SCALE GENOMIC DNA]</scope>
    <source>
        <strain evidence="4">CBS 6772</strain>
    </source>
</reference>
<keyword evidence="5" id="KW-1185">Reference proteome</keyword>
<dbReference type="Gene3D" id="1.20.58.2130">
    <property type="match status" value="1"/>
</dbReference>
<evidence type="ECO:0000313" key="5">
    <source>
        <dbReference type="Proteomes" id="UP000190831"/>
    </source>
</evidence>
<proteinExistence type="predicted"/>
<protein>
    <submittedName>
        <fullName evidence="4">LAFE_0C06458g1_1</fullName>
    </submittedName>
</protein>
<feature type="compositionally biased region" description="Basic residues" evidence="1">
    <location>
        <begin position="704"/>
        <end position="717"/>
    </location>
</feature>
<dbReference type="Pfam" id="PF08639">
    <property type="entry name" value="Sld3_STD"/>
    <property type="match status" value="2"/>
</dbReference>
<organism evidence="4 5">
    <name type="scientific">Lachancea fermentati</name>
    <name type="common">Zygosaccharomyces fermentati</name>
    <dbReference type="NCBI Taxonomy" id="4955"/>
    <lineage>
        <taxon>Eukaryota</taxon>
        <taxon>Fungi</taxon>
        <taxon>Dikarya</taxon>
        <taxon>Ascomycota</taxon>
        <taxon>Saccharomycotina</taxon>
        <taxon>Saccharomycetes</taxon>
        <taxon>Saccharomycetales</taxon>
        <taxon>Saccharomycetaceae</taxon>
        <taxon>Lachancea</taxon>
    </lineage>
</organism>
<evidence type="ECO:0000313" key="4">
    <source>
        <dbReference type="EMBL" id="SCW00541.1"/>
    </source>
</evidence>
<dbReference type="Pfam" id="PF18523">
    <property type="entry name" value="Sld3_N"/>
    <property type="match status" value="1"/>
</dbReference>
<dbReference type="AlphaFoldDB" id="A0A1G4M9P1"/>
<evidence type="ECO:0000256" key="1">
    <source>
        <dbReference type="SAM" id="MobiDB-lite"/>
    </source>
</evidence>
<dbReference type="InterPro" id="IPR013948">
    <property type="entry name" value="DNA_replication_reg_Sld3_C"/>
</dbReference>
<dbReference type="InterPro" id="IPR042511">
    <property type="entry name" value="Sld3"/>
</dbReference>
<accession>A0A1G4M9P1</accession>
<dbReference type="OMA" id="KNMCKAA"/>
<evidence type="ECO:0000259" key="2">
    <source>
        <dbReference type="Pfam" id="PF08639"/>
    </source>
</evidence>
<dbReference type="EMBL" id="LT598485">
    <property type="protein sequence ID" value="SCW00541.1"/>
    <property type="molecule type" value="Genomic_DNA"/>
</dbReference>
<evidence type="ECO:0000259" key="3">
    <source>
        <dbReference type="Pfam" id="PF18523"/>
    </source>
</evidence>
<dbReference type="STRING" id="4955.A0A1G4M9P1"/>
<name>A0A1G4M9P1_LACFM</name>
<dbReference type="PANTHER" id="PTHR28067">
    <property type="entry name" value="DNA REPLICATION REGULATOR SLD3"/>
    <property type="match status" value="1"/>
</dbReference>
<feature type="domain" description="Sld3 N-terminal" evidence="3">
    <location>
        <begin position="10"/>
        <end position="125"/>
    </location>
</feature>
<gene>
    <name evidence="4" type="ORF">LAFE_0C06458G</name>
</gene>
<dbReference type="GO" id="GO:0031261">
    <property type="term" value="C:DNA replication preinitiation complex"/>
    <property type="evidence" value="ECO:0007669"/>
    <property type="project" value="TreeGrafter"/>
</dbReference>
<feature type="domain" description="DNA replication regulator Sld3 C-terminal" evidence="2">
    <location>
        <begin position="167"/>
        <end position="230"/>
    </location>
</feature>
<feature type="domain" description="DNA replication regulator Sld3 C-terminal" evidence="2">
    <location>
        <begin position="269"/>
        <end position="645"/>
    </location>
</feature>
<dbReference type="InterPro" id="IPR041393">
    <property type="entry name" value="Sld3_N"/>
</dbReference>
<dbReference type="OrthoDB" id="5395343at2759"/>